<dbReference type="Pfam" id="PF00076">
    <property type="entry name" value="RRM_1"/>
    <property type="match status" value="2"/>
</dbReference>
<dbReference type="AlphaFoldDB" id="A0A4Q4TIM4"/>
<dbReference type="EMBL" id="QJNU01000114">
    <property type="protein sequence ID" value="RYP06835.1"/>
    <property type="molecule type" value="Genomic_DNA"/>
</dbReference>
<feature type="compositionally biased region" description="Basic and acidic residues" evidence="3">
    <location>
        <begin position="157"/>
        <end position="172"/>
    </location>
</feature>
<evidence type="ECO:0000256" key="1">
    <source>
        <dbReference type="ARBA" id="ARBA00022884"/>
    </source>
</evidence>
<feature type="region of interest" description="Disordered" evidence="3">
    <location>
        <begin position="100"/>
        <end position="172"/>
    </location>
</feature>
<sequence>MRWAERPRSQDVMVHRPQAQKDEPDAEKAIAEGRRIYLGNLLYQTTPEDIEGLLATNGLAPCEKIHISIDPFTGRNPGYCFLEFGDREAAETAMTTLEGKTLLDRPVKSRPCQPKGGRRRYDAGHEGSGDHGSGRWGDWRGARNADGQGSRTSEPYGGDRPHQPRREADVAAKEGRQLYVGGLPRMLDQAMNDEEIRDIFKDFEVENVSKRISPDERKRTLPGRHNFCFVNFSTPEQAKMALETVNGTTYRGDQLKVSLARGFEGKS</sequence>
<dbReference type="PANTHER" id="PTHR23236:SF12">
    <property type="entry name" value="EUKARYOTIC INITIATION FACTOR 4B-RELATED"/>
    <property type="match status" value="1"/>
</dbReference>
<feature type="domain" description="RRM" evidence="4">
    <location>
        <begin position="176"/>
        <end position="262"/>
    </location>
</feature>
<dbReference type="Proteomes" id="UP000293360">
    <property type="component" value="Unassembled WGS sequence"/>
</dbReference>
<evidence type="ECO:0000259" key="4">
    <source>
        <dbReference type="PROSITE" id="PS50102"/>
    </source>
</evidence>
<protein>
    <recommendedName>
        <fullName evidence="4">RRM domain-containing protein</fullName>
    </recommendedName>
</protein>
<dbReference type="SUPFAM" id="SSF54928">
    <property type="entry name" value="RNA-binding domain, RBD"/>
    <property type="match status" value="2"/>
</dbReference>
<feature type="region of interest" description="Disordered" evidence="3">
    <location>
        <begin position="1"/>
        <end position="25"/>
    </location>
</feature>
<dbReference type="InterPro" id="IPR000504">
    <property type="entry name" value="RRM_dom"/>
</dbReference>
<dbReference type="PROSITE" id="PS50102">
    <property type="entry name" value="RRM"/>
    <property type="match status" value="2"/>
</dbReference>
<dbReference type="SMART" id="SM00360">
    <property type="entry name" value="RRM"/>
    <property type="match status" value="2"/>
</dbReference>
<evidence type="ECO:0000256" key="3">
    <source>
        <dbReference type="SAM" id="MobiDB-lite"/>
    </source>
</evidence>
<dbReference type="GO" id="GO:0008143">
    <property type="term" value="F:poly(A) binding"/>
    <property type="evidence" value="ECO:0007669"/>
    <property type="project" value="TreeGrafter"/>
</dbReference>
<proteinExistence type="predicted"/>
<evidence type="ECO:0000313" key="5">
    <source>
        <dbReference type="EMBL" id="RYP06835.1"/>
    </source>
</evidence>
<dbReference type="InterPro" id="IPR012677">
    <property type="entry name" value="Nucleotide-bd_a/b_plait_sf"/>
</dbReference>
<feature type="domain" description="RRM" evidence="4">
    <location>
        <begin position="34"/>
        <end position="114"/>
    </location>
</feature>
<name>A0A4Q4TIM4_9PEZI</name>
<evidence type="ECO:0000313" key="6">
    <source>
        <dbReference type="Proteomes" id="UP000293360"/>
    </source>
</evidence>
<keyword evidence="6" id="KW-1185">Reference proteome</keyword>
<dbReference type="OrthoDB" id="272703at2759"/>
<dbReference type="STRING" id="155417.A0A4Q4TIM4"/>
<dbReference type="PANTHER" id="PTHR23236">
    <property type="entry name" value="EUKARYOTIC TRANSLATION INITIATION FACTOR 4B/4H"/>
    <property type="match status" value="1"/>
</dbReference>
<evidence type="ECO:0000256" key="2">
    <source>
        <dbReference type="PROSITE-ProRule" id="PRU00176"/>
    </source>
</evidence>
<keyword evidence="1 2" id="KW-0694">RNA-binding</keyword>
<accession>A0A4Q4TIM4</accession>
<reference evidence="5 6" key="1">
    <citation type="submission" date="2018-06" db="EMBL/GenBank/DDBJ databases">
        <title>Complete Genomes of Monosporascus.</title>
        <authorList>
            <person name="Robinson A.J."/>
            <person name="Natvig D.O."/>
        </authorList>
    </citation>
    <scope>NUCLEOTIDE SEQUENCE [LARGE SCALE GENOMIC DNA]</scope>
    <source>
        <strain evidence="5 6">CBS 110550</strain>
    </source>
</reference>
<comment type="caution">
    <text evidence="5">The sequence shown here is derived from an EMBL/GenBank/DDBJ whole genome shotgun (WGS) entry which is preliminary data.</text>
</comment>
<dbReference type="Gene3D" id="3.30.70.330">
    <property type="match status" value="2"/>
</dbReference>
<dbReference type="InterPro" id="IPR035979">
    <property type="entry name" value="RBD_domain_sf"/>
</dbReference>
<dbReference type="CDD" id="cd00590">
    <property type="entry name" value="RRM_SF"/>
    <property type="match status" value="2"/>
</dbReference>
<organism evidence="5 6">
    <name type="scientific">Monosporascus ibericus</name>
    <dbReference type="NCBI Taxonomy" id="155417"/>
    <lineage>
        <taxon>Eukaryota</taxon>
        <taxon>Fungi</taxon>
        <taxon>Dikarya</taxon>
        <taxon>Ascomycota</taxon>
        <taxon>Pezizomycotina</taxon>
        <taxon>Sordariomycetes</taxon>
        <taxon>Xylariomycetidae</taxon>
        <taxon>Xylariales</taxon>
        <taxon>Xylariales incertae sedis</taxon>
        <taxon>Monosporascus</taxon>
    </lineage>
</organism>
<feature type="compositionally biased region" description="Basic and acidic residues" evidence="3">
    <location>
        <begin position="119"/>
        <end position="143"/>
    </location>
</feature>
<gene>
    <name evidence="5" type="ORF">DL764_002883</name>
</gene>